<dbReference type="PANTHER" id="PTHR24083">
    <property type="entry name" value="NUCLEAR HORMONE RECEPTOR"/>
    <property type="match status" value="1"/>
</dbReference>
<name>A0ABM4D0W3_HYDVU</name>
<evidence type="ECO:0000256" key="3">
    <source>
        <dbReference type="ARBA" id="ARBA00023170"/>
    </source>
</evidence>
<evidence type="ECO:0000313" key="6">
    <source>
        <dbReference type="RefSeq" id="XP_065667881.1"/>
    </source>
</evidence>
<keyword evidence="1" id="KW-0805">Transcription regulation</keyword>
<dbReference type="PRINTS" id="PR01282">
    <property type="entry name" value="COUPTNFACTOR"/>
</dbReference>
<dbReference type="PROSITE" id="PS51843">
    <property type="entry name" value="NR_LBD"/>
    <property type="match status" value="1"/>
</dbReference>
<evidence type="ECO:0000256" key="1">
    <source>
        <dbReference type="ARBA" id="ARBA00023015"/>
    </source>
</evidence>
<sequence length="273" mass="31400">FKNILFEAVQRGRLNSQQGAAQVFEDATVNNFSFLSGFVTLLLRAEPCPIFRYSQGCPNNPQFDFIDIDQYELAARLLFNAVEWSRNIPFFPNLSLTDQIALLRLCWKELFILNVAQCPMLIDVSHLLNSQMNIYASPEHMASFLDQVRILKEQLNKLRAMHVDPAEFACLKAIVVFSSDAPGLNDPQYIETLQEKTYFALEDYIKTQYPLQPTRFGKLLLRFPSIRIISATVIEQLFFVRLVGKTPIETLIRDILISGTSYDWPTLNYSERT</sequence>
<dbReference type="InterPro" id="IPR035500">
    <property type="entry name" value="NHR-like_dom_sf"/>
</dbReference>
<keyword evidence="5" id="KW-1185">Reference proteome</keyword>
<dbReference type="InterPro" id="IPR000536">
    <property type="entry name" value="Nucl_hrmn_rcpt_lig-bd"/>
</dbReference>
<protein>
    <submittedName>
        <fullName evidence="6">LOW QUALITY PROTEIN: COUP transcription factor 2-like</fullName>
    </submittedName>
</protein>
<dbReference type="InterPro" id="IPR001723">
    <property type="entry name" value="Nuclear_hrmn_rcpt"/>
</dbReference>
<reference evidence="6" key="1">
    <citation type="submission" date="2025-08" db="UniProtKB">
        <authorList>
            <consortium name="RefSeq"/>
        </authorList>
    </citation>
    <scope>IDENTIFICATION</scope>
</reference>
<keyword evidence="3" id="KW-0675">Receptor</keyword>
<evidence type="ECO:0000256" key="2">
    <source>
        <dbReference type="ARBA" id="ARBA00023163"/>
    </source>
</evidence>
<dbReference type="InterPro" id="IPR050274">
    <property type="entry name" value="Nuclear_hormone_rcpt_NR2"/>
</dbReference>
<dbReference type="SMART" id="SM00430">
    <property type="entry name" value="HOLI"/>
    <property type="match status" value="1"/>
</dbReference>
<dbReference type="PRINTS" id="PR00398">
    <property type="entry name" value="STRDHORMONER"/>
</dbReference>
<dbReference type="Gene3D" id="1.10.565.10">
    <property type="entry name" value="Retinoid X Receptor"/>
    <property type="match status" value="1"/>
</dbReference>
<feature type="non-terminal residue" evidence="6">
    <location>
        <position position="1"/>
    </location>
</feature>
<proteinExistence type="predicted"/>
<dbReference type="Pfam" id="PF00104">
    <property type="entry name" value="Hormone_recep"/>
    <property type="match status" value="1"/>
</dbReference>
<evidence type="ECO:0000259" key="4">
    <source>
        <dbReference type="PROSITE" id="PS51843"/>
    </source>
</evidence>
<dbReference type="SUPFAM" id="SSF48508">
    <property type="entry name" value="Nuclear receptor ligand-binding domain"/>
    <property type="match status" value="1"/>
</dbReference>
<gene>
    <name evidence="6" type="primary">LOC136088146</name>
</gene>
<evidence type="ECO:0000313" key="5">
    <source>
        <dbReference type="Proteomes" id="UP001652625"/>
    </source>
</evidence>
<dbReference type="RefSeq" id="XP_065667881.1">
    <property type="nucleotide sequence ID" value="XM_065811809.1"/>
</dbReference>
<dbReference type="GeneID" id="136088146"/>
<feature type="domain" description="NR LBD" evidence="4">
    <location>
        <begin position="34"/>
        <end position="259"/>
    </location>
</feature>
<keyword evidence="2" id="KW-0804">Transcription</keyword>
<dbReference type="Proteomes" id="UP001652625">
    <property type="component" value="Chromosome 12"/>
</dbReference>
<organism evidence="5 6">
    <name type="scientific">Hydra vulgaris</name>
    <name type="common">Hydra</name>
    <name type="synonym">Hydra attenuata</name>
    <dbReference type="NCBI Taxonomy" id="6087"/>
    <lineage>
        <taxon>Eukaryota</taxon>
        <taxon>Metazoa</taxon>
        <taxon>Cnidaria</taxon>
        <taxon>Hydrozoa</taxon>
        <taxon>Hydroidolina</taxon>
        <taxon>Anthoathecata</taxon>
        <taxon>Aplanulata</taxon>
        <taxon>Hydridae</taxon>
        <taxon>Hydra</taxon>
    </lineage>
</organism>
<dbReference type="CDD" id="cd06948">
    <property type="entry name" value="NR_LBD_COUP-TF"/>
    <property type="match status" value="1"/>
</dbReference>
<accession>A0ABM4D0W3</accession>